<evidence type="ECO:0000313" key="3">
    <source>
        <dbReference type="Proteomes" id="UP001139353"/>
    </source>
</evidence>
<comment type="caution">
    <text evidence="2">The sequence shown here is derived from an EMBL/GenBank/DDBJ whole genome shotgun (WGS) entry which is preliminary data.</text>
</comment>
<keyword evidence="3" id="KW-1185">Reference proteome</keyword>
<evidence type="ECO:0000256" key="1">
    <source>
        <dbReference type="SAM" id="SignalP"/>
    </source>
</evidence>
<feature type="chain" id="PRO_5040942718" description="Outer membrane protein beta-barrel domain-containing protein" evidence="1">
    <location>
        <begin position="28"/>
        <end position="228"/>
    </location>
</feature>
<sequence length="228" mass="23887">MTFALARPWLVAALAVAGLSVAGPAAAVEAYVATGFPYALVGIAQPINSAFAVRADFGSIAHHNYSGTTADNDFKGNIDYKRGALLGDWFVLNGGFRLSAGATFNQAKATMTASSHDGKISLGGVQYDAPSSLYYVQSDLSFPKAAPYLGLGWGHHQSTPGLSFNLDLGASIGTAKATPLKASPALASELALDSQGASDLQQENRDFQDEVHKFKAIPQLTIGLGYRF</sequence>
<dbReference type="Proteomes" id="UP001139353">
    <property type="component" value="Unassembled WGS sequence"/>
</dbReference>
<dbReference type="RefSeq" id="WP_275684766.1">
    <property type="nucleotide sequence ID" value="NZ_JAJLJH010000010.1"/>
</dbReference>
<feature type="signal peptide" evidence="1">
    <location>
        <begin position="1"/>
        <end position="27"/>
    </location>
</feature>
<reference evidence="2" key="1">
    <citation type="submission" date="2021-11" db="EMBL/GenBank/DDBJ databases">
        <title>BS-T2-15 a new species belonging to the Comamonadaceae family isolated from the soil of a French oak forest.</title>
        <authorList>
            <person name="Mieszkin S."/>
            <person name="Alain K."/>
        </authorList>
    </citation>
    <scope>NUCLEOTIDE SEQUENCE</scope>
    <source>
        <strain evidence="2">BS-T2-15</strain>
    </source>
</reference>
<evidence type="ECO:0008006" key="4">
    <source>
        <dbReference type="Google" id="ProtNLM"/>
    </source>
</evidence>
<gene>
    <name evidence="2" type="ORF">LPC04_23645</name>
</gene>
<keyword evidence="1" id="KW-0732">Signal</keyword>
<evidence type="ECO:0000313" key="2">
    <source>
        <dbReference type="EMBL" id="MCK9688717.1"/>
    </source>
</evidence>
<dbReference type="EMBL" id="JAJLJH010000010">
    <property type="protein sequence ID" value="MCK9688717.1"/>
    <property type="molecule type" value="Genomic_DNA"/>
</dbReference>
<protein>
    <recommendedName>
        <fullName evidence="4">Outer membrane protein beta-barrel domain-containing protein</fullName>
    </recommendedName>
</protein>
<organism evidence="2 3">
    <name type="scientific">Scleromatobacter humisilvae</name>
    <dbReference type="NCBI Taxonomy" id="2897159"/>
    <lineage>
        <taxon>Bacteria</taxon>
        <taxon>Pseudomonadati</taxon>
        <taxon>Pseudomonadota</taxon>
        <taxon>Betaproteobacteria</taxon>
        <taxon>Burkholderiales</taxon>
        <taxon>Sphaerotilaceae</taxon>
        <taxon>Scleromatobacter</taxon>
    </lineage>
</organism>
<dbReference type="AlphaFoldDB" id="A0A9X1YQ24"/>
<proteinExistence type="predicted"/>
<accession>A0A9X1YQ24</accession>
<name>A0A9X1YQ24_9BURK</name>
<dbReference type="Gene3D" id="2.40.160.170">
    <property type="match status" value="1"/>
</dbReference>